<dbReference type="GO" id="GO:1990234">
    <property type="term" value="C:transferase complex"/>
    <property type="evidence" value="ECO:0007669"/>
    <property type="project" value="UniProtKB-ARBA"/>
</dbReference>
<dbReference type="InterPro" id="IPR001841">
    <property type="entry name" value="Znf_RING"/>
</dbReference>
<reference evidence="11 12" key="1">
    <citation type="journal article" date="2015" name="Genome Biol. Evol.">
        <title>Phylogenomic analyses indicate that early fungi evolved digesting cell walls of algal ancestors of land plants.</title>
        <authorList>
            <person name="Chang Y."/>
            <person name="Wang S."/>
            <person name="Sekimoto S."/>
            <person name="Aerts A.L."/>
            <person name="Choi C."/>
            <person name="Clum A."/>
            <person name="LaButti K.M."/>
            <person name="Lindquist E.A."/>
            <person name="Yee Ngan C."/>
            <person name="Ohm R.A."/>
            <person name="Salamov A.A."/>
            <person name="Grigoriev I.V."/>
            <person name="Spatafora J.W."/>
            <person name="Berbee M.L."/>
        </authorList>
    </citation>
    <scope>NUCLEOTIDE SEQUENCE [LARGE SCALE GENOMIC DNA]</scope>
    <source>
        <strain evidence="11 12">NRRL 28638</strain>
    </source>
</reference>
<evidence type="ECO:0000256" key="2">
    <source>
        <dbReference type="ARBA" id="ARBA00022723"/>
    </source>
</evidence>
<dbReference type="InterPro" id="IPR017907">
    <property type="entry name" value="Znf_RING_CS"/>
</dbReference>
<dbReference type="InterPro" id="IPR001680">
    <property type="entry name" value="WD40_rpt"/>
</dbReference>
<accession>A0A137PF14</accession>
<dbReference type="InterPro" id="IPR019775">
    <property type="entry name" value="WD40_repeat_CS"/>
</dbReference>
<evidence type="ECO:0000256" key="4">
    <source>
        <dbReference type="ARBA" id="ARBA00022771"/>
    </source>
</evidence>
<feature type="repeat" description="WD" evidence="6">
    <location>
        <begin position="345"/>
        <end position="385"/>
    </location>
</feature>
<evidence type="ECO:0000313" key="11">
    <source>
        <dbReference type="EMBL" id="KXN73562.1"/>
    </source>
</evidence>
<dbReference type="GO" id="GO:0008270">
    <property type="term" value="F:zinc ion binding"/>
    <property type="evidence" value="ECO:0007669"/>
    <property type="project" value="UniProtKB-KW"/>
</dbReference>
<keyword evidence="5" id="KW-0862">Zinc</keyword>
<dbReference type="STRING" id="796925.A0A137PF14"/>
<dbReference type="PROSITE" id="PS50294">
    <property type="entry name" value="WD_REPEATS_REGION"/>
    <property type="match status" value="3"/>
</dbReference>
<dbReference type="CDD" id="cd00200">
    <property type="entry name" value="WD40"/>
    <property type="match status" value="1"/>
</dbReference>
<dbReference type="SUPFAM" id="SSF57850">
    <property type="entry name" value="RING/U-box"/>
    <property type="match status" value="1"/>
</dbReference>
<evidence type="ECO:0000313" key="12">
    <source>
        <dbReference type="Proteomes" id="UP000070444"/>
    </source>
</evidence>
<feature type="repeat" description="WD" evidence="6">
    <location>
        <begin position="428"/>
        <end position="467"/>
    </location>
</feature>
<sequence>MAMSTSEFLFVNKPSDSLICPICQDIYQDPVITHRCHHSYCSFCIHQSIEREPCCPLCRCRLSDQDLHPNLALASLISELPVYCKHKSAGCQAVVRLDSLNFHLKNCSFAPNLCIHNQFGCSFIGSENELNEHLQSCPFEMIKGFIQFTQDKISKLENQIHEQQLQIDELKSGHVFIENNHKAENLNEAENDTRNSASSSQTIEEIETSFPYDQITCQYTLNDNTSGITSLAYSNHLLFSGSHDGTTKIFDTQAETLIWENKAHSTSVWAVAAFQDDQRFFSAGSDGLIKAWDWTDSNTQTAHELDQHEGKVYALLCRFGKLFSGSSDKTIKIWDPRTLQWNATLEGHTDNINSLIPLRNGRIISASSDKTIKIWDVAAQTCIHTIQAEDSEILDCAVSQDNKFLYASTYDANIHVYNLEDYTLETTLQGHNWEVWQLECADDILFSGSFDHTVKRWDPRNWQCTATLTGHKGFVHAMTLGDKELFTGCADRTIKMWS</sequence>
<gene>
    <name evidence="11" type="ORF">CONCODRAFT_77306</name>
</gene>
<dbReference type="PROSITE" id="PS50082">
    <property type="entry name" value="WD_REPEATS_2"/>
    <property type="match status" value="5"/>
</dbReference>
<dbReference type="UniPathway" id="UPA00143"/>
<dbReference type="SMART" id="SM00320">
    <property type="entry name" value="WD40"/>
    <property type="match status" value="7"/>
</dbReference>
<dbReference type="PROSITE" id="PS00518">
    <property type="entry name" value="ZF_RING_1"/>
    <property type="match status" value="1"/>
</dbReference>
<dbReference type="PANTHER" id="PTHR22847">
    <property type="entry name" value="WD40 REPEAT PROTEIN"/>
    <property type="match status" value="1"/>
</dbReference>
<dbReference type="PANTHER" id="PTHR22847:SF637">
    <property type="entry name" value="WD REPEAT DOMAIN 5B"/>
    <property type="match status" value="1"/>
</dbReference>
<dbReference type="OMA" id="CMTVTNG"/>
<evidence type="ECO:0000256" key="1">
    <source>
        <dbReference type="ARBA" id="ARBA00022574"/>
    </source>
</evidence>
<dbReference type="Proteomes" id="UP000070444">
    <property type="component" value="Unassembled WGS sequence"/>
</dbReference>
<feature type="repeat" description="WD" evidence="6">
    <location>
        <begin position="261"/>
        <end position="302"/>
    </location>
</feature>
<feature type="coiled-coil region" evidence="8">
    <location>
        <begin position="146"/>
        <end position="173"/>
    </location>
</feature>
<evidence type="ECO:0000259" key="10">
    <source>
        <dbReference type="PROSITE" id="PS51081"/>
    </source>
</evidence>
<keyword evidence="4 7" id="KW-0863">Zinc-finger</keyword>
<dbReference type="InterPro" id="IPR013083">
    <property type="entry name" value="Znf_RING/FYVE/PHD"/>
</dbReference>
<dbReference type="SMART" id="SM00184">
    <property type="entry name" value="RING"/>
    <property type="match status" value="1"/>
</dbReference>
<proteinExistence type="predicted"/>
<protein>
    <submittedName>
        <fullName evidence="11">WD40 repeat-like protein</fullName>
    </submittedName>
</protein>
<dbReference type="EMBL" id="KQ964435">
    <property type="protein sequence ID" value="KXN73562.1"/>
    <property type="molecule type" value="Genomic_DNA"/>
</dbReference>
<dbReference type="InterPro" id="IPR020472">
    <property type="entry name" value="WD40_PAC1"/>
</dbReference>
<dbReference type="InterPro" id="IPR015943">
    <property type="entry name" value="WD40/YVTN_repeat-like_dom_sf"/>
</dbReference>
<dbReference type="GO" id="GO:0016567">
    <property type="term" value="P:protein ubiquitination"/>
    <property type="evidence" value="ECO:0007669"/>
    <property type="project" value="UniProtKB-UniPathway"/>
</dbReference>
<organism evidence="11 12">
    <name type="scientific">Conidiobolus coronatus (strain ATCC 28846 / CBS 209.66 / NRRL 28638)</name>
    <name type="common">Delacroixia coronata</name>
    <dbReference type="NCBI Taxonomy" id="796925"/>
    <lineage>
        <taxon>Eukaryota</taxon>
        <taxon>Fungi</taxon>
        <taxon>Fungi incertae sedis</taxon>
        <taxon>Zoopagomycota</taxon>
        <taxon>Entomophthoromycotina</taxon>
        <taxon>Entomophthoromycetes</taxon>
        <taxon>Entomophthorales</taxon>
        <taxon>Ancylistaceae</taxon>
        <taxon>Conidiobolus</taxon>
    </lineage>
</organism>
<dbReference type="PROSITE" id="PS00678">
    <property type="entry name" value="WD_REPEATS_1"/>
    <property type="match status" value="1"/>
</dbReference>
<evidence type="ECO:0000256" key="8">
    <source>
        <dbReference type="SAM" id="Coils"/>
    </source>
</evidence>
<dbReference type="InterPro" id="IPR013010">
    <property type="entry name" value="Znf_SIAH"/>
</dbReference>
<dbReference type="SUPFAM" id="SSF49599">
    <property type="entry name" value="TRAF domain-like"/>
    <property type="match status" value="1"/>
</dbReference>
<dbReference type="Pfam" id="PF21361">
    <property type="entry name" value="Sina_ZnF"/>
    <property type="match status" value="1"/>
</dbReference>
<keyword evidence="8" id="KW-0175">Coiled coil</keyword>
<dbReference type="InterPro" id="IPR036322">
    <property type="entry name" value="WD40_repeat_dom_sf"/>
</dbReference>
<dbReference type="Pfam" id="PF13923">
    <property type="entry name" value="zf-C3HC4_2"/>
    <property type="match status" value="1"/>
</dbReference>
<dbReference type="OrthoDB" id="538223at2759"/>
<evidence type="ECO:0000256" key="5">
    <source>
        <dbReference type="ARBA" id="ARBA00022833"/>
    </source>
</evidence>
<evidence type="ECO:0000256" key="6">
    <source>
        <dbReference type="PROSITE-ProRule" id="PRU00221"/>
    </source>
</evidence>
<dbReference type="Pfam" id="PF00400">
    <property type="entry name" value="WD40"/>
    <property type="match status" value="7"/>
</dbReference>
<dbReference type="Gene3D" id="3.30.40.10">
    <property type="entry name" value="Zinc/RING finger domain, C3HC4 (zinc finger)"/>
    <property type="match status" value="2"/>
</dbReference>
<feature type="domain" description="RING-type" evidence="9">
    <location>
        <begin position="20"/>
        <end position="59"/>
    </location>
</feature>
<dbReference type="SUPFAM" id="SSF50978">
    <property type="entry name" value="WD40 repeat-like"/>
    <property type="match status" value="1"/>
</dbReference>
<evidence type="ECO:0000259" key="9">
    <source>
        <dbReference type="PROSITE" id="PS50089"/>
    </source>
</evidence>
<keyword evidence="2" id="KW-0479">Metal-binding</keyword>
<evidence type="ECO:0000256" key="3">
    <source>
        <dbReference type="ARBA" id="ARBA00022737"/>
    </source>
</evidence>
<keyword evidence="3" id="KW-0677">Repeat</keyword>
<dbReference type="PROSITE" id="PS51081">
    <property type="entry name" value="ZF_SIAH"/>
    <property type="match status" value="1"/>
</dbReference>
<keyword evidence="12" id="KW-1185">Reference proteome</keyword>
<feature type="repeat" description="WD" evidence="6">
    <location>
        <begin position="322"/>
        <end position="335"/>
    </location>
</feature>
<dbReference type="PRINTS" id="PR00320">
    <property type="entry name" value="GPROTEINBRPT"/>
</dbReference>
<evidence type="ECO:0000256" key="7">
    <source>
        <dbReference type="PROSITE-ProRule" id="PRU00455"/>
    </source>
</evidence>
<keyword evidence="1 6" id="KW-0853">WD repeat</keyword>
<feature type="domain" description="SIAH-type" evidence="10">
    <location>
        <begin position="79"/>
        <end position="139"/>
    </location>
</feature>
<dbReference type="AlphaFoldDB" id="A0A137PF14"/>
<dbReference type="PROSITE" id="PS50089">
    <property type="entry name" value="ZF_RING_2"/>
    <property type="match status" value="1"/>
</dbReference>
<name>A0A137PF14_CONC2</name>
<dbReference type="Gene3D" id="2.130.10.10">
    <property type="entry name" value="YVTN repeat-like/Quinoprotein amine dehydrogenase"/>
    <property type="match status" value="2"/>
</dbReference>
<feature type="repeat" description="WD" evidence="6">
    <location>
        <begin position="468"/>
        <end position="498"/>
    </location>
</feature>